<protein>
    <submittedName>
        <fullName evidence="1">Uncharacterized protein</fullName>
    </submittedName>
</protein>
<dbReference type="AlphaFoldDB" id="A0A9E6R788"/>
<keyword evidence="2" id="KW-1185">Reference proteome</keyword>
<sequence>MFLNLQKQILEMIARGSPLAETARRICEEAERLAPSSICSILLIDPDGRLRGLAAPSLPAAFCDAIEGVAIGPTSDPAAPPPIAASR</sequence>
<accession>A0A9E6R788</accession>
<dbReference type="RefSeq" id="WP_261401508.1">
    <property type="nucleotide sequence ID" value="NZ_CP081869.1"/>
</dbReference>
<evidence type="ECO:0000313" key="1">
    <source>
        <dbReference type="EMBL" id="QZN98574.1"/>
    </source>
</evidence>
<reference evidence="1" key="1">
    <citation type="submission" date="2021-08" db="EMBL/GenBank/DDBJ databases">
        <authorList>
            <person name="Zhang H."/>
            <person name="Xu M."/>
            <person name="Yu Z."/>
            <person name="Yang L."/>
            <person name="Cai Y."/>
        </authorList>
    </citation>
    <scope>NUCLEOTIDE SEQUENCE</scope>
    <source>
        <strain evidence="1">CHL1</strain>
    </source>
</reference>
<organism evidence="1 2">
    <name type="scientific">Chenggangzhangella methanolivorans</name>
    <dbReference type="NCBI Taxonomy" id="1437009"/>
    <lineage>
        <taxon>Bacteria</taxon>
        <taxon>Pseudomonadati</taxon>
        <taxon>Pseudomonadota</taxon>
        <taxon>Alphaproteobacteria</taxon>
        <taxon>Hyphomicrobiales</taxon>
        <taxon>Methylopilaceae</taxon>
        <taxon>Chenggangzhangella</taxon>
    </lineage>
</organism>
<name>A0A9E6R788_9HYPH</name>
<dbReference type="KEGG" id="cmet:K6K41_16205"/>
<gene>
    <name evidence="1" type="ORF">K6K41_16205</name>
</gene>
<dbReference type="Proteomes" id="UP000825701">
    <property type="component" value="Chromosome"/>
</dbReference>
<proteinExistence type="predicted"/>
<dbReference type="SUPFAM" id="SSF55781">
    <property type="entry name" value="GAF domain-like"/>
    <property type="match status" value="1"/>
</dbReference>
<evidence type="ECO:0000313" key="2">
    <source>
        <dbReference type="Proteomes" id="UP000825701"/>
    </source>
</evidence>
<dbReference type="InterPro" id="IPR029016">
    <property type="entry name" value="GAF-like_dom_sf"/>
</dbReference>
<dbReference type="EMBL" id="CP081869">
    <property type="protein sequence ID" value="QZN98574.1"/>
    <property type="molecule type" value="Genomic_DNA"/>
</dbReference>
<dbReference type="Gene3D" id="3.30.450.40">
    <property type="match status" value="1"/>
</dbReference>